<dbReference type="InterPro" id="IPR005016">
    <property type="entry name" value="TDE1/TMS"/>
</dbReference>
<keyword evidence="3 6" id="KW-0812">Transmembrane</keyword>
<evidence type="ECO:0000256" key="2">
    <source>
        <dbReference type="ARBA" id="ARBA00006665"/>
    </source>
</evidence>
<protein>
    <submittedName>
        <fullName evidence="8">Uncharacterized protein</fullName>
    </submittedName>
</protein>
<accession>B7G158</accession>
<evidence type="ECO:0000256" key="4">
    <source>
        <dbReference type="ARBA" id="ARBA00022989"/>
    </source>
</evidence>
<evidence type="ECO:0000256" key="1">
    <source>
        <dbReference type="ARBA" id="ARBA00004141"/>
    </source>
</evidence>
<dbReference type="OrthoDB" id="5963193at2759"/>
<feature type="transmembrane region" description="Helical" evidence="6">
    <location>
        <begin position="42"/>
        <end position="58"/>
    </location>
</feature>
<proteinExistence type="inferred from homology"/>
<dbReference type="EMBL" id="CM000613">
    <property type="protein sequence ID" value="EEC47446.1"/>
    <property type="molecule type" value="Genomic_DNA"/>
</dbReference>
<gene>
    <name evidence="8" type="ORF">PHATRDRAFT_46423</name>
</gene>
<dbReference type="HOGENOM" id="CLU_029574_5_0_1"/>
<feature type="transmembrane region" description="Helical" evidence="6">
    <location>
        <begin position="309"/>
        <end position="328"/>
    </location>
</feature>
<organism evidence="8 9">
    <name type="scientific">Phaeodactylum tricornutum (strain CCAP 1055/1)</name>
    <dbReference type="NCBI Taxonomy" id="556484"/>
    <lineage>
        <taxon>Eukaryota</taxon>
        <taxon>Sar</taxon>
        <taxon>Stramenopiles</taxon>
        <taxon>Ochrophyta</taxon>
        <taxon>Bacillariophyta</taxon>
        <taxon>Bacillariophyceae</taxon>
        <taxon>Bacillariophycidae</taxon>
        <taxon>Naviculales</taxon>
        <taxon>Phaeodactylaceae</taxon>
        <taxon>Phaeodactylum</taxon>
    </lineage>
</organism>
<evidence type="ECO:0000256" key="3">
    <source>
        <dbReference type="ARBA" id="ARBA00022692"/>
    </source>
</evidence>
<dbReference type="PaxDb" id="2850-Phatr46423"/>
<dbReference type="AlphaFoldDB" id="B7G158"/>
<evidence type="ECO:0000313" key="8">
    <source>
        <dbReference type="EMBL" id="EEC47446.1"/>
    </source>
</evidence>
<feature type="transmembrane region" description="Helical" evidence="6">
    <location>
        <begin position="112"/>
        <end position="133"/>
    </location>
</feature>
<feature type="transmembrane region" description="Helical" evidence="6">
    <location>
        <begin position="216"/>
        <end position="237"/>
    </location>
</feature>
<feature type="transmembrane region" description="Helical" evidence="6">
    <location>
        <begin position="145"/>
        <end position="170"/>
    </location>
</feature>
<feature type="transmembrane region" description="Helical" evidence="6">
    <location>
        <begin position="396"/>
        <end position="419"/>
    </location>
</feature>
<evidence type="ECO:0000256" key="6">
    <source>
        <dbReference type="SAM" id="Phobius"/>
    </source>
</evidence>
<dbReference type="GO" id="GO:0016020">
    <property type="term" value="C:membrane"/>
    <property type="evidence" value="ECO:0007669"/>
    <property type="project" value="UniProtKB-SubCell"/>
</dbReference>
<dbReference type="InParanoid" id="B7G158"/>
<keyword evidence="7" id="KW-0732">Signal</keyword>
<dbReference type="PANTHER" id="PTHR10383">
    <property type="entry name" value="SERINE INCORPORATOR"/>
    <property type="match status" value="1"/>
</dbReference>
<dbReference type="PANTHER" id="PTHR10383:SF9">
    <property type="entry name" value="SERINE INCORPORATOR, ISOFORM F"/>
    <property type="match status" value="1"/>
</dbReference>
<dbReference type="OMA" id="KSPQWWD"/>
<reference evidence="8 9" key="1">
    <citation type="journal article" date="2008" name="Nature">
        <title>The Phaeodactylum genome reveals the evolutionary history of diatom genomes.</title>
        <authorList>
            <person name="Bowler C."/>
            <person name="Allen A.E."/>
            <person name="Badger J.H."/>
            <person name="Grimwood J."/>
            <person name="Jabbari K."/>
            <person name="Kuo A."/>
            <person name="Maheswari U."/>
            <person name="Martens C."/>
            <person name="Maumus F."/>
            <person name="Otillar R.P."/>
            <person name="Rayko E."/>
            <person name="Salamov A."/>
            <person name="Vandepoele K."/>
            <person name="Beszteri B."/>
            <person name="Gruber A."/>
            <person name="Heijde M."/>
            <person name="Katinka M."/>
            <person name="Mock T."/>
            <person name="Valentin K."/>
            <person name="Verret F."/>
            <person name="Berges J.A."/>
            <person name="Brownlee C."/>
            <person name="Cadoret J.P."/>
            <person name="Chiovitti A."/>
            <person name="Choi C.J."/>
            <person name="Coesel S."/>
            <person name="De Martino A."/>
            <person name="Detter J.C."/>
            <person name="Durkin C."/>
            <person name="Falciatore A."/>
            <person name="Fournet J."/>
            <person name="Haruta M."/>
            <person name="Huysman M.J."/>
            <person name="Jenkins B.D."/>
            <person name="Jiroutova K."/>
            <person name="Jorgensen R.E."/>
            <person name="Joubert Y."/>
            <person name="Kaplan A."/>
            <person name="Kroger N."/>
            <person name="Kroth P.G."/>
            <person name="La Roche J."/>
            <person name="Lindquist E."/>
            <person name="Lommer M."/>
            <person name="Martin-Jezequel V."/>
            <person name="Lopez P.J."/>
            <person name="Lucas S."/>
            <person name="Mangogna M."/>
            <person name="McGinnis K."/>
            <person name="Medlin L.K."/>
            <person name="Montsant A."/>
            <person name="Oudot-Le Secq M.P."/>
            <person name="Napoli C."/>
            <person name="Obornik M."/>
            <person name="Parker M.S."/>
            <person name="Petit J.L."/>
            <person name="Porcel B.M."/>
            <person name="Poulsen N."/>
            <person name="Robison M."/>
            <person name="Rychlewski L."/>
            <person name="Rynearson T.A."/>
            <person name="Schmutz J."/>
            <person name="Shapiro H."/>
            <person name="Siaut M."/>
            <person name="Stanley M."/>
            <person name="Sussman M.R."/>
            <person name="Taylor A.R."/>
            <person name="Vardi A."/>
            <person name="von Dassow P."/>
            <person name="Vyverman W."/>
            <person name="Willis A."/>
            <person name="Wyrwicz L.S."/>
            <person name="Rokhsar D.S."/>
            <person name="Weissenbach J."/>
            <person name="Armbrust E.V."/>
            <person name="Green B.R."/>
            <person name="Van de Peer Y."/>
            <person name="Grigoriev I.V."/>
        </authorList>
    </citation>
    <scope>NUCLEOTIDE SEQUENCE [LARGE SCALE GENOMIC DNA]</scope>
    <source>
        <strain evidence="8 9">CCAP 1055/1</strain>
    </source>
</reference>
<feature type="chain" id="PRO_5002855601" evidence="7">
    <location>
        <begin position="21"/>
        <end position="468"/>
    </location>
</feature>
<keyword evidence="5 6" id="KW-0472">Membrane</keyword>
<dbReference type="eggNOG" id="KOG2592">
    <property type="taxonomic scope" value="Eukaryota"/>
</dbReference>
<sequence length="468" mass="51160">MGAAISSTLTMCLTYTCCSATNSLCNACLGSTSENSTGRKRSVLLLTLAVAIALWFQYDVGPAIVTKSGWVWKAFQWIPGFGKMLYHAWYDSCEVYKDNDALLQQCAGNAGVYRPTFVASLFFAVLAIVTKVEPYLNKEVWPAKYVVFLFAVTISMFVSSAPMFTGFYLWLARFGATLFVLLQQIILIDVAYNWNEDWVDRADQADRMDYGSGANWLHAIVATCVAFYVAACAGIWILYQNFTGCPENTWIITLTMLGVLGLTAIQLSGQEGSLLTSSVMSLYSVYLAYSMVSKNPNASCNPQLGSNDVWSIVIGLTLTAVSLAWTGWSWTAEERLNVDGVQSAKSVTGAHPIGGNGQINLDVPFLDAEDQPRQGLVTDSDGPAARSGRVANAHVWKLNVVMLLISCFVAMTLTGWGTIEELDENANAANPTVGRVNMAMLGISQWLAIGLYVWTLLAPRLYPDYEFS</sequence>
<name>B7G158_PHATC</name>
<feature type="signal peptide" evidence="7">
    <location>
        <begin position="1"/>
        <end position="20"/>
    </location>
</feature>
<dbReference type="GeneID" id="7201784"/>
<comment type="similarity">
    <text evidence="2">Belongs to the TDE1 family.</text>
</comment>
<comment type="subcellular location">
    <subcellularLocation>
        <location evidence="1">Membrane</location>
        <topology evidence="1">Multi-pass membrane protein</topology>
    </subcellularLocation>
</comment>
<evidence type="ECO:0000313" key="9">
    <source>
        <dbReference type="Proteomes" id="UP000000759"/>
    </source>
</evidence>
<dbReference type="KEGG" id="pti:PHATRDRAFT_46423"/>
<dbReference type="Proteomes" id="UP000000759">
    <property type="component" value="Chromosome 10"/>
</dbReference>
<evidence type="ECO:0000256" key="5">
    <source>
        <dbReference type="ARBA" id="ARBA00023136"/>
    </source>
</evidence>
<dbReference type="RefSeq" id="XP_002180794.1">
    <property type="nucleotide sequence ID" value="XM_002180758.1"/>
</dbReference>
<evidence type="ECO:0000256" key="7">
    <source>
        <dbReference type="SAM" id="SignalP"/>
    </source>
</evidence>
<keyword evidence="4 6" id="KW-1133">Transmembrane helix</keyword>
<feature type="transmembrane region" description="Helical" evidence="6">
    <location>
        <begin position="249"/>
        <end position="265"/>
    </location>
</feature>
<feature type="transmembrane region" description="Helical" evidence="6">
    <location>
        <begin position="439"/>
        <end position="458"/>
    </location>
</feature>
<reference evidence="9" key="2">
    <citation type="submission" date="2008-08" db="EMBL/GenBank/DDBJ databases">
        <authorList>
            <consortium name="Diatom Consortium"/>
            <person name="Grigoriev I."/>
            <person name="Grimwood J."/>
            <person name="Kuo A."/>
            <person name="Otillar R.P."/>
            <person name="Salamov A."/>
            <person name="Detter J.C."/>
            <person name="Lindquist E."/>
            <person name="Shapiro H."/>
            <person name="Lucas S."/>
            <person name="Glavina del Rio T."/>
            <person name="Pitluck S."/>
            <person name="Rokhsar D."/>
            <person name="Bowler C."/>
        </authorList>
    </citation>
    <scope>GENOME REANNOTATION</scope>
    <source>
        <strain evidence="9">CCAP 1055/1</strain>
    </source>
</reference>
<keyword evidence="9" id="KW-1185">Reference proteome</keyword>
<dbReference type="Pfam" id="PF03348">
    <property type="entry name" value="Serinc"/>
    <property type="match status" value="1"/>
</dbReference>